<dbReference type="Proteomes" id="UP000001930">
    <property type="component" value="Chromosome I"/>
</dbReference>
<feature type="domain" description="EamA" evidence="7">
    <location>
        <begin position="131"/>
        <end position="262"/>
    </location>
</feature>
<evidence type="ECO:0000256" key="6">
    <source>
        <dbReference type="SAM" id="MobiDB-lite"/>
    </source>
</evidence>
<evidence type="ECO:0000313" key="9">
    <source>
        <dbReference type="Proteomes" id="UP000001930"/>
    </source>
</evidence>
<dbReference type="InterPro" id="IPR050638">
    <property type="entry name" value="AA-Vitamin_Transporters"/>
</dbReference>
<evidence type="ECO:0000256" key="4">
    <source>
        <dbReference type="ARBA" id="ARBA00022989"/>
    </source>
</evidence>
<name>Q2T113_BURTA</name>
<sequence>MGTCLNVRMYQTRAILAGRRIAHPRSRDDARRACRSVKIGASGAAATRARVARYARDESAERAPPTNRTTLSDGQVRRPANRANLLPDLSRAELVRRAPGRLPVRGSRRLRERPMSAVAGAPARPSLDLRAIGVMVLLCAIWGFQQVAIKSATHAIPPMLQAGLRSAIAALGVWAWASARGTPLFRADGTFAAGIVAGILFAGEFVCLFFGLTLTSAARMAIFLYTAPCFTALGLHLFAPGEKMRRPQWAGVAIAFAGIAVAFADGFARPAAGHASALVGLAGDALGVLGGVMWAATTVVVRSTSLAHARASQTLFYQLTVSSAVLLGLAVVTRQTAFANVTPLAVASLAYQGVIVAFASYLAWYWLLTRYSAARLSVFTFLAPLFGVSFGVLLLGDAIGPRFVAAAALVLAGIALVNAPPRGARK</sequence>
<comment type="subcellular location">
    <subcellularLocation>
        <location evidence="1">Membrane</location>
        <topology evidence="1">Multi-pass membrane protein</topology>
    </subcellularLocation>
</comment>
<organism evidence="8 9">
    <name type="scientific">Burkholderia thailandensis (strain ATCC 700388 / DSM 13276 / CCUG 48851 / CIP 106301 / E264)</name>
    <dbReference type="NCBI Taxonomy" id="271848"/>
    <lineage>
        <taxon>Bacteria</taxon>
        <taxon>Pseudomonadati</taxon>
        <taxon>Pseudomonadota</taxon>
        <taxon>Betaproteobacteria</taxon>
        <taxon>Burkholderiales</taxon>
        <taxon>Burkholderiaceae</taxon>
        <taxon>Burkholderia</taxon>
        <taxon>pseudomallei group</taxon>
    </lineage>
</organism>
<dbReference type="GO" id="GO:0016020">
    <property type="term" value="C:membrane"/>
    <property type="evidence" value="ECO:0007669"/>
    <property type="project" value="UniProtKB-SubCell"/>
</dbReference>
<feature type="domain" description="EamA" evidence="7">
    <location>
        <begin position="282"/>
        <end position="418"/>
    </location>
</feature>
<comment type="similarity">
    <text evidence="2">Belongs to the EamA transporter family.</text>
</comment>
<dbReference type="InterPro" id="IPR000620">
    <property type="entry name" value="EamA_dom"/>
</dbReference>
<dbReference type="PANTHER" id="PTHR32322:SF2">
    <property type="entry name" value="EAMA DOMAIN-CONTAINING PROTEIN"/>
    <property type="match status" value="1"/>
</dbReference>
<gene>
    <name evidence="8" type="ordered locus">BTH_I0579</name>
</gene>
<dbReference type="KEGG" id="bte:BTH_I0579"/>
<reference evidence="8 9" key="1">
    <citation type="journal article" date="2005" name="BMC Genomics">
        <title>Bacterial genome adaptation to niches: divergence of the potential virulence genes in three Burkholderia species of different survival strategies.</title>
        <authorList>
            <person name="Kim H.S."/>
            <person name="Schell M.A."/>
            <person name="Yu Y."/>
            <person name="Ulrich R.L."/>
            <person name="Sarria S.H."/>
            <person name="Nierman W.C."/>
            <person name="DeShazer D."/>
        </authorList>
    </citation>
    <scope>NUCLEOTIDE SEQUENCE [LARGE SCALE GENOMIC DNA]</scope>
    <source>
        <strain evidence="9">ATCC 700388 / DSM 13276 / CCUG 48851 / CIP 106301 / E264</strain>
    </source>
</reference>
<evidence type="ECO:0000259" key="7">
    <source>
        <dbReference type="Pfam" id="PF00892"/>
    </source>
</evidence>
<evidence type="ECO:0000313" key="8">
    <source>
        <dbReference type="EMBL" id="ABC39168.1"/>
    </source>
</evidence>
<proteinExistence type="inferred from homology"/>
<keyword evidence="5" id="KW-0472">Membrane</keyword>
<protein>
    <submittedName>
        <fullName evidence="8">Integral membrane protein</fullName>
    </submittedName>
</protein>
<dbReference type="AlphaFoldDB" id="Q2T113"/>
<dbReference type="Pfam" id="PF00892">
    <property type="entry name" value="EamA"/>
    <property type="match status" value="2"/>
</dbReference>
<dbReference type="HOGENOM" id="CLU_033863_12_0_4"/>
<keyword evidence="4" id="KW-1133">Transmembrane helix</keyword>
<evidence type="ECO:0000256" key="3">
    <source>
        <dbReference type="ARBA" id="ARBA00022692"/>
    </source>
</evidence>
<dbReference type="EMBL" id="CP000086">
    <property type="protein sequence ID" value="ABC39168.1"/>
    <property type="molecule type" value="Genomic_DNA"/>
</dbReference>
<evidence type="ECO:0000256" key="2">
    <source>
        <dbReference type="ARBA" id="ARBA00007362"/>
    </source>
</evidence>
<keyword evidence="9" id="KW-1185">Reference proteome</keyword>
<dbReference type="InterPro" id="IPR037185">
    <property type="entry name" value="EmrE-like"/>
</dbReference>
<accession>Q2T113</accession>
<evidence type="ECO:0000256" key="1">
    <source>
        <dbReference type="ARBA" id="ARBA00004141"/>
    </source>
</evidence>
<keyword evidence="3" id="KW-0812">Transmembrane</keyword>
<dbReference type="PANTHER" id="PTHR32322">
    <property type="entry name" value="INNER MEMBRANE TRANSPORTER"/>
    <property type="match status" value="1"/>
</dbReference>
<evidence type="ECO:0000256" key="5">
    <source>
        <dbReference type="ARBA" id="ARBA00023136"/>
    </source>
</evidence>
<dbReference type="SUPFAM" id="SSF103481">
    <property type="entry name" value="Multidrug resistance efflux transporter EmrE"/>
    <property type="match status" value="2"/>
</dbReference>
<feature type="region of interest" description="Disordered" evidence="6">
    <location>
        <begin position="55"/>
        <end position="80"/>
    </location>
</feature>